<name>A0A142BPA6_9HYPH</name>
<organism evidence="2">
    <name type="scientific">Sinorhizobium sp. M14</name>
    <dbReference type="NCBI Taxonomy" id="430451"/>
    <lineage>
        <taxon>Bacteria</taxon>
        <taxon>Pseudomonadati</taxon>
        <taxon>Pseudomonadota</taxon>
        <taxon>Alphaproteobacteria</taxon>
        <taxon>Hyphomicrobiales</taxon>
        <taxon>Rhizobiaceae</taxon>
        <taxon>Sinorhizobium/Ensifer group</taxon>
        <taxon>Sinorhizobium</taxon>
    </lineage>
</organism>
<accession>A0A142BPA6</accession>
<protein>
    <submittedName>
        <fullName evidence="2">Uncharacterized protein</fullName>
    </submittedName>
</protein>
<reference evidence="2" key="1">
    <citation type="submission" date="2015-11" db="EMBL/GenBank/DDBJ databases">
        <title>Molecular characterization of pSinB plasmid of arsenite oxidizing, metalotolerant Sinorhizobium sp. M14 - insight into the heavy metal resistome of sinorhizobial extrachromosomal replicons.</title>
        <authorList>
            <person name="Romaniuk K."/>
            <person name="Decewicz P."/>
            <person name="Mielnicki S."/>
            <person name="Sklodowska A."/>
            <person name="Dziewit L."/>
            <person name="Drewniak L."/>
        </authorList>
    </citation>
    <scope>NUCLEOTIDE SEQUENCE</scope>
    <source>
        <strain evidence="2">M14</strain>
        <plasmid evidence="2">pSinB</plasmid>
    </source>
</reference>
<evidence type="ECO:0000313" key="2">
    <source>
        <dbReference type="EMBL" id="AMP34914.1"/>
    </source>
</evidence>
<feature type="compositionally biased region" description="Polar residues" evidence="1">
    <location>
        <begin position="42"/>
        <end position="52"/>
    </location>
</feature>
<feature type="region of interest" description="Disordered" evidence="1">
    <location>
        <begin position="35"/>
        <end position="71"/>
    </location>
</feature>
<keyword evidence="2" id="KW-0614">Plasmid</keyword>
<geneLocation type="plasmid" evidence="2">
    <name>pSinB</name>
</geneLocation>
<gene>
    <name evidence="2" type="ORF">pSinB_048</name>
</gene>
<dbReference type="EMBL" id="KU140623">
    <property type="protein sequence ID" value="AMP34914.1"/>
    <property type="molecule type" value="Genomic_DNA"/>
</dbReference>
<sequence length="86" mass="8973">MIPATASQAPYNLDGLLMKGCLARSVPYAPPNLAGSKRTLVPISTPQSTPMPNDTPPITAGGNHGRENEGRGTRYEAVSGKVSLLI</sequence>
<evidence type="ECO:0000256" key="1">
    <source>
        <dbReference type="SAM" id="MobiDB-lite"/>
    </source>
</evidence>
<dbReference type="AlphaFoldDB" id="A0A142BPA6"/>
<proteinExistence type="predicted"/>